<sequence>MDKKHEDVGGVAQIDKTSVFQEARVFSASPISPRKCRVILTKLALLLFTGENWGRQEATTLFFGISKLFQNKDASLRQMVYLVIKELAGSADDVIMVTASIMKDTSVGSDVVYRPNAIRALCRVIDASTVQAIERLVKTCIVDKNPSVSSAALVSSYHLLPVAKDVVRRWQSEAAEAAAGSKSGSGFLGGFGGSSHTALQASSNYMTQYHAIGLLYQMRSGDRMSLVKMVQQYSKPGEVKSPAATILLVRLAAKLAEEDPNLRKPMMQLLDGWLRHKAEMVNFEAAKAICDMRDVTDAELVQAVHVLQLFLTSPRAVTKFAALRILSKMASFKPDAVRTCNQDIESLITNTNRSIATFAITTLLKTGNESSVDRLMKQITGFMAEITDEFKVTIVEAVRTLALKFKAKQSGFLAFLSGILRDEGGYEFKRSVVEAIMDLIRFVPEAKEDALATLCEFIEDCEFTKLAVRILFVLGREGPSTPHPTKYIRYIYNRVVLENAIVRAAATSALAKFGVGQKDPEIKKSVHVLLTRCLDDVDDEVRDRAALNLRLMDTEDDVAISFVRNDSMYSLPVLEHQLALYVSSDSRDTFESAFDISKIPSVSREQADAADLTKKTEGTTPTIKAPSAAKAPSKTGADAAASASAAAQKYAEELQKIPELAAHGGVLKSSAPVELTEPETEYVVTAIKHIFKDHIVLQYDVKNTLPDTVLLDVEMVVSPEEDEDVQLEEEFIIPAPRLNTNEPGTIYVSFKRLETESQFIAASFTNVLKFTSKEIDPSTNEPEEGEGYPDEYQVEDLDLNGADYVVPAYAGSFENVWEQSNGESATETLQLSNMKSIADATEQLIKTLSLQPLDGTDVPLNSSTHTLKLYGKTITGGKVAGMVRMAFSAKTGVTMKIEARSEEEGVAALVVGSVA</sequence>
<accession>A0A9W4ULW2</accession>
<dbReference type="SUPFAM" id="SSF48371">
    <property type="entry name" value="ARM repeat"/>
    <property type="match status" value="1"/>
</dbReference>
<keyword evidence="7 13" id="KW-0931">ER-Golgi transport</keyword>
<dbReference type="PANTHER" id="PTHR10261">
    <property type="entry name" value="COATOMER SUBUNIT GAMMA"/>
    <property type="match status" value="1"/>
</dbReference>
<dbReference type="Pfam" id="PF16381">
    <property type="entry name" value="Coatomer_g_Cpla"/>
    <property type="match status" value="1"/>
</dbReference>
<dbReference type="PIRSF" id="PIRSF037093">
    <property type="entry name" value="Coatomer_gamma_subunit"/>
    <property type="match status" value="1"/>
</dbReference>
<comment type="function">
    <text evidence="12 13">The coatomer is a cytosolic protein complex that binds to dilysine motifs and reversibly associates with Golgi non-clathrin-coated vesicles, which further mediate biosynthetic protein transport from the ER, via the Golgi up to the trans Golgi network. Coatomer complex is required for budding from Golgi membranes, and is essential for the retrograde Golgi-to-ER transport of dilysine-tagged proteins.</text>
</comment>
<dbReference type="Pfam" id="PF01602">
    <property type="entry name" value="Adaptin_N"/>
    <property type="match status" value="1"/>
</dbReference>
<feature type="domain" description="Clathrin/coatomer adaptor adaptin-like N-terminal" evidence="15">
    <location>
        <begin position="18"/>
        <end position="555"/>
    </location>
</feature>
<organism evidence="18 19">
    <name type="scientific">Periconia digitata</name>
    <dbReference type="NCBI Taxonomy" id="1303443"/>
    <lineage>
        <taxon>Eukaryota</taxon>
        <taxon>Fungi</taxon>
        <taxon>Dikarya</taxon>
        <taxon>Ascomycota</taxon>
        <taxon>Pezizomycotina</taxon>
        <taxon>Dothideomycetes</taxon>
        <taxon>Pleosporomycetidae</taxon>
        <taxon>Pleosporales</taxon>
        <taxon>Massarineae</taxon>
        <taxon>Periconiaceae</taxon>
        <taxon>Periconia</taxon>
    </lineage>
</organism>
<dbReference type="InterPro" id="IPR037067">
    <property type="entry name" value="Coatomer_gsu_app_sf"/>
</dbReference>
<dbReference type="GO" id="GO:0005198">
    <property type="term" value="F:structural molecule activity"/>
    <property type="evidence" value="ECO:0007669"/>
    <property type="project" value="InterPro"/>
</dbReference>
<dbReference type="Proteomes" id="UP001152607">
    <property type="component" value="Unassembled WGS sequence"/>
</dbReference>
<dbReference type="InterPro" id="IPR017106">
    <property type="entry name" value="Coatomer_gsu"/>
</dbReference>
<dbReference type="FunFam" id="3.30.310.10:FF:000008">
    <property type="entry name" value="Coatomer subunit gamma"/>
    <property type="match status" value="1"/>
</dbReference>
<comment type="similarity">
    <text evidence="2 13">Belongs to the COPG family.</text>
</comment>
<comment type="caution">
    <text evidence="18">The sequence shown here is derived from an EMBL/GenBank/DDBJ whole genome shotgun (WGS) entry which is preliminary data.</text>
</comment>
<evidence type="ECO:0000256" key="8">
    <source>
        <dbReference type="ARBA" id="ARBA00022927"/>
    </source>
</evidence>
<dbReference type="AlphaFoldDB" id="A0A9W4ULW2"/>
<dbReference type="FunFam" id="1.25.10.10:FF:000046">
    <property type="entry name" value="Coatomer subunit gamma"/>
    <property type="match status" value="1"/>
</dbReference>
<feature type="domain" description="Coatomer subunit gamma C-terminal" evidence="17">
    <location>
        <begin position="802"/>
        <end position="914"/>
    </location>
</feature>
<dbReference type="InterPro" id="IPR032154">
    <property type="entry name" value="Coatomer_g_Cpla"/>
</dbReference>
<dbReference type="InterPro" id="IPR011989">
    <property type="entry name" value="ARM-like"/>
</dbReference>
<evidence type="ECO:0000256" key="3">
    <source>
        <dbReference type="ARBA" id="ARBA00022448"/>
    </source>
</evidence>
<keyword evidence="19" id="KW-1185">Reference proteome</keyword>
<dbReference type="GO" id="GO:0000139">
    <property type="term" value="C:Golgi membrane"/>
    <property type="evidence" value="ECO:0007669"/>
    <property type="project" value="UniProtKB-SubCell"/>
</dbReference>
<dbReference type="FunFam" id="1.25.10.10:FF:000071">
    <property type="entry name" value="Coatomer subunit gamma"/>
    <property type="match status" value="1"/>
</dbReference>
<evidence type="ECO:0000256" key="7">
    <source>
        <dbReference type="ARBA" id="ARBA00022892"/>
    </source>
</evidence>
<dbReference type="InterPro" id="IPR009028">
    <property type="entry name" value="Coatomer/calthrin_app_sub_C"/>
</dbReference>
<comment type="subunit">
    <text evidence="13">Oligomeric complex.</text>
</comment>
<dbReference type="SUPFAM" id="SSF49348">
    <property type="entry name" value="Clathrin adaptor appendage domain"/>
    <property type="match status" value="1"/>
</dbReference>
<keyword evidence="4 13" id="KW-0963">Cytoplasm</keyword>
<dbReference type="InterPro" id="IPR002553">
    <property type="entry name" value="Clathrin/coatomer_adapt-like_N"/>
</dbReference>
<keyword evidence="6" id="KW-0677">Repeat</keyword>
<dbReference type="SUPFAM" id="SSF55711">
    <property type="entry name" value="Subdomain of clathrin and coatomer appendage domain"/>
    <property type="match status" value="1"/>
</dbReference>
<dbReference type="OrthoDB" id="1074925at2759"/>
<keyword evidence="9 13" id="KW-0333">Golgi apparatus</keyword>
<dbReference type="InterPro" id="IPR013041">
    <property type="entry name" value="Clathrin_app_Ig-like_sf"/>
</dbReference>
<dbReference type="GO" id="GO:0005783">
    <property type="term" value="C:endoplasmic reticulum"/>
    <property type="evidence" value="ECO:0007669"/>
    <property type="project" value="TreeGrafter"/>
</dbReference>
<dbReference type="Pfam" id="PF08752">
    <property type="entry name" value="COP-gamma_platf"/>
    <property type="match status" value="1"/>
</dbReference>
<evidence type="ECO:0000259" key="17">
    <source>
        <dbReference type="Pfam" id="PF16381"/>
    </source>
</evidence>
<dbReference type="PANTHER" id="PTHR10261:SF0">
    <property type="entry name" value="COATOMER SUBUNIT GAMMA-2"/>
    <property type="match status" value="1"/>
</dbReference>
<evidence type="ECO:0000259" key="16">
    <source>
        <dbReference type="Pfam" id="PF08752"/>
    </source>
</evidence>
<evidence type="ECO:0000256" key="12">
    <source>
        <dbReference type="ARBA" id="ARBA00025536"/>
    </source>
</evidence>
<evidence type="ECO:0000256" key="5">
    <source>
        <dbReference type="ARBA" id="ARBA00022553"/>
    </source>
</evidence>
<evidence type="ECO:0000256" key="13">
    <source>
        <dbReference type="PIRNR" id="PIRNR037093"/>
    </source>
</evidence>
<dbReference type="GO" id="GO:0006888">
    <property type="term" value="P:endoplasmic reticulum to Golgi vesicle-mediated transport"/>
    <property type="evidence" value="ECO:0007669"/>
    <property type="project" value="TreeGrafter"/>
</dbReference>
<evidence type="ECO:0000256" key="2">
    <source>
        <dbReference type="ARBA" id="ARBA00010720"/>
    </source>
</evidence>
<keyword evidence="5" id="KW-0597">Phosphoprotein</keyword>
<evidence type="ECO:0000259" key="15">
    <source>
        <dbReference type="Pfam" id="PF01602"/>
    </source>
</evidence>
<feature type="region of interest" description="Disordered" evidence="14">
    <location>
        <begin position="607"/>
        <end position="636"/>
    </location>
</feature>
<dbReference type="GO" id="GO:0009306">
    <property type="term" value="P:protein secretion"/>
    <property type="evidence" value="ECO:0007669"/>
    <property type="project" value="TreeGrafter"/>
</dbReference>
<evidence type="ECO:0000256" key="1">
    <source>
        <dbReference type="ARBA" id="ARBA00004255"/>
    </source>
</evidence>
<protein>
    <recommendedName>
        <fullName evidence="13">Coatomer subunit gamma</fullName>
    </recommendedName>
</protein>
<dbReference type="GO" id="GO:0006891">
    <property type="term" value="P:intra-Golgi vesicle-mediated transport"/>
    <property type="evidence" value="ECO:0007669"/>
    <property type="project" value="TreeGrafter"/>
</dbReference>
<evidence type="ECO:0000256" key="9">
    <source>
        <dbReference type="ARBA" id="ARBA00023034"/>
    </source>
</evidence>
<dbReference type="InterPro" id="IPR013040">
    <property type="entry name" value="Coatomer_gsu_app_Ig-like_dom"/>
</dbReference>
<evidence type="ECO:0000313" key="18">
    <source>
        <dbReference type="EMBL" id="CAI6337724.1"/>
    </source>
</evidence>
<dbReference type="Gene3D" id="2.60.40.1480">
    <property type="entry name" value="Coatomer, gamma subunit, appendage domain"/>
    <property type="match status" value="1"/>
</dbReference>
<feature type="domain" description="Coatomer gamma subunit appendage Ig-like subdomain" evidence="16">
    <location>
        <begin position="648"/>
        <end position="800"/>
    </location>
</feature>
<gene>
    <name evidence="18" type="ORF">PDIGIT_LOCUS10839</name>
</gene>
<dbReference type="EMBL" id="CAOQHR010000007">
    <property type="protein sequence ID" value="CAI6337724.1"/>
    <property type="molecule type" value="Genomic_DNA"/>
</dbReference>
<dbReference type="GO" id="GO:0005793">
    <property type="term" value="C:endoplasmic reticulum-Golgi intermediate compartment"/>
    <property type="evidence" value="ECO:0007669"/>
    <property type="project" value="TreeGrafter"/>
</dbReference>
<reference evidence="18" key="1">
    <citation type="submission" date="2023-01" db="EMBL/GenBank/DDBJ databases">
        <authorList>
            <person name="Van Ghelder C."/>
            <person name="Rancurel C."/>
        </authorList>
    </citation>
    <scope>NUCLEOTIDE SEQUENCE</scope>
    <source>
        <strain evidence="18">CNCM I-4278</strain>
    </source>
</reference>
<dbReference type="InterPro" id="IPR016024">
    <property type="entry name" value="ARM-type_fold"/>
</dbReference>
<keyword evidence="8 13" id="KW-0653">Protein transport</keyword>
<dbReference type="FunFam" id="2.60.40.1480:FF:000001">
    <property type="entry name" value="Coatomer subunit gamma"/>
    <property type="match status" value="1"/>
</dbReference>
<comment type="subcellular location">
    <subcellularLocation>
        <location evidence="13">Cytoplasm</location>
    </subcellularLocation>
    <subcellularLocation>
        <location evidence="1 13">Golgi apparatus membrane</location>
        <topology evidence="1 13">Peripheral membrane protein</topology>
        <orientation evidence="1 13">Cytoplasmic side</orientation>
    </subcellularLocation>
    <subcellularLocation>
        <location evidence="13">Cytoplasmic vesicle</location>
        <location evidence="13">COPI-coated vesicle membrane</location>
        <topology evidence="13">Peripheral membrane protein</topology>
        <orientation evidence="13">Cytoplasmic side</orientation>
    </subcellularLocation>
</comment>
<evidence type="ECO:0000256" key="4">
    <source>
        <dbReference type="ARBA" id="ARBA00022490"/>
    </source>
</evidence>
<dbReference type="GO" id="GO:0006886">
    <property type="term" value="P:intracellular protein transport"/>
    <property type="evidence" value="ECO:0007669"/>
    <property type="project" value="InterPro"/>
</dbReference>
<keyword evidence="11 13" id="KW-0968">Cytoplasmic vesicle</keyword>
<dbReference type="GO" id="GO:0030126">
    <property type="term" value="C:COPI vesicle coat"/>
    <property type="evidence" value="ECO:0007669"/>
    <property type="project" value="InterPro"/>
</dbReference>
<dbReference type="InterPro" id="IPR012295">
    <property type="entry name" value="TBP_dom_sf"/>
</dbReference>
<feature type="compositionally biased region" description="Basic and acidic residues" evidence="14">
    <location>
        <begin position="607"/>
        <end position="617"/>
    </location>
</feature>
<dbReference type="Gene3D" id="3.30.310.10">
    <property type="entry name" value="TATA-Binding Protein"/>
    <property type="match status" value="1"/>
</dbReference>
<feature type="compositionally biased region" description="Low complexity" evidence="14">
    <location>
        <begin position="619"/>
        <end position="636"/>
    </location>
</feature>
<evidence type="ECO:0000256" key="11">
    <source>
        <dbReference type="ARBA" id="ARBA00023329"/>
    </source>
</evidence>
<evidence type="ECO:0000256" key="6">
    <source>
        <dbReference type="ARBA" id="ARBA00022737"/>
    </source>
</evidence>
<name>A0A9W4ULW2_9PLEO</name>
<keyword evidence="10 13" id="KW-0472">Membrane</keyword>
<keyword evidence="3 13" id="KW-0813">Transport</keyword>
<evidence type="ECO:0000313" key="19">
    <source>
        <dbReference type="Proteomes" id="UP001152607"/>
    </source>
</evidence>
<evidence type="ECO:0000256" key="10">
    <source>
        <dbReference type="ARBA" id="ARBA00023136"/>
    </source>
</evidence>
<proteinExistence type="inferred from homology"/>
<evidence type="ECO:0000256" key="14">
    <source>
        <dbReference type="SAM" id="MobiDB-lite"/>
    </source>
</evidence>
<dbReference type="Gene3D" id="1.25.10.10">
    <property type="entry name" value="Leucine-rich Repeat Variant"/>
    <property type="match status" value="2"/>
</dbReference>